<keyword evidence="8" id="KW-1185">Reference proteome</keyword>
<dbReference type="Proteomes" id="UP000664779">
    <property type="component" value="Unassembled WGS sequence"/>
</dbReference>
<evidence type="ECO:0000259" key="6">
    <source>
        <dbReference type="Pfam" id="PF00924"/>
    </source>
</evidence>
<organism evidence="7 8">
    <name type="scientific">Roseibium limicola</name>
    <dbReference type="NCBI Taxonomy" id="2816037"/>
    <lineage>
        <taxon>Bacteria</taxon>
        <taxon>Pseudomonadati</taxon>
        <taxon>Pseudomonadota</taxon>
        <taxon>Alphaproteobacteria</taxon>
        <taxon>Hyphomicrobiales</taxon>
        <taxon>Stappiaceae</taxon>
        <taxon>Roseibium</taxon>
    </lineage>
</organism>
<evidence type="ECO:0000256" key="1">
    <source>
        <dbReference type="ARBA" id="ARBA00004370"/>
    </source>
</evidence>
<gene>
    <name evidence="7" type="ORF">J0X15_02465</name>
</gene>
<dbReference type="InterPro" id="IPR010920">
    <property type="entry name" value="LSM_dom_sf"/>
</dbReference>
<dbReference type="GO" id="GO:0016020">
    <property type="term" value="C:membrane"/>
    <property type="evidence" value="ECO:0007669"/>
    <property type="project" value="UniProtKB-SubCell"/>
</dbReference>
<dbReference type="InterPro" id="IPR023408">
    <property type="entry name" value="MscS_beta-dom_sf"/>
</dbReference>
<dbReference type="SUPFAM" id="SSF50182">
    <property type="entry name" value="Sm-like ribonucleoproteins"/>
    <property type="match status" value="1"/>
</dbReference>
<feature type="domain" description="Mechanosensitive ion channel MscS" evidence="6">
    <location>
        <begin position="396"/>
        <end position="461"/>
    </location>
</feature>
<accession>A0A939ELJ9</accession>
<dbReference type="Gene3D" id="1.10.287.1260">
    <property type="match status" value="1"/>
</dbReference>
<evidence type="ECO:0000256" key="5">
    <source>
        <dbReference type="SAM" id="Phobius"/>
    </source>
</evidence>
<feature type="transmembrane region" description="Helical" evidence="5">
    <location>
        <begin position="294"/>
        <end position="315"/>
    </location>
</feature>
<reference evidence="7" key="1">
    <citation type="submission" date="2021-03" db="EMBL/GenBank/DDBJ databases">
        <title>Roseibium sp. CAU 1637 isolated from Incheon.</title>
        <authorList>
            <person name="Kim W."/>
        </authorList>
    </citation>
    <scope>NUCLEOTIDE SEQUENCE</scope>
    <source>
        <strain evidence="7">CAU 1637</strain>
    </source>
</reference>
<comment type="caution">
    <text evidence="7">The sequence shown here is derived from an EMBL/GenBank/DDBJ whole genome shotgun (WGS) entry which is preliminary data.</text>
</comment>
<evidence type="ECO:0000256" key="2">
    <source>
        <dbReference type="ARBA" id="ARBA00022692"/>
    </source>
</evidence>
<dbReference type="EMBL" id="JAFLNF010000001">
    <property type="protein sequence ID" value="MBO0344071.1"/>
    <property type="molecule type" value="Genomic_DNA"/>
</dbReference>
<feature type="transmembrane region" description="Helical" evidence="5">
    <location>
        <begin position="221"/>
        <end position="241"/>
    </location>
</feature>
<dbReference type="GO" id="GO:0008381">
    <property type="term" value="F:mechanosensitive monoatomic ion channel activity"/>
    <property type="evidence" value="ECO:0007669"/>
    <property type="project" value="UniProtKB-ARBA"/>
</dbReference>
<evidence type="ECO:0000313" key="7">
    <source>
        <dbReference type="EMBL" id="MBO0344071.1"/>
    </source>
</evidence>
<dbReference type="AlphaFoldDB" id="A0A939ELJ9"/>
<dbReference type="PANTHER" id="PTHR30566:SF25">
    <property type="entry name" value="INNER MEMBRANE PROTEIN"/>
    <property type="match status" value="1"/>
</dbReference>
<evidence type="ECO:0000256" key="4">
    <source>
        <dbReference type="ARBA" id="ARBA00023136"/>
    </source>
</evidence>
<comment type="subcellular location">
    <subcellularLocation>
        <location evidence="1">Membrane</location>
    </subcellularLocation>
</comment>
<feature type="transmembrane region" description="Helical" evidence="5">
    <location>
        <begin position="377"/>
        <end position="402"/>
    </location>
</feature>
<dbReference type="InterPro" id="IPR006685">
    <property type="entry name" value="MscS_channel_2nd"/>
</dbReference>
<keyword evidence="2 5" id="KW-0812">Transmembrane</keyword>
<dbReference type="Pfam" id="PF00924">
    <property type="entry name" value="MS_channel_2nd"/>
    <property type="match status" value="1"/>
</dbReference>
<dbReference type="Gene3D" id="2.30.30.60">
    <property type="match status" value="1"/>
</dbReference>
<name>A0A939ELJ9_9HYPH</name>
<feature type="transmembrane region" description="Helical" evidence="5">
    <location>
        <begin position="351"/>
        <end position="371"/>
    </location>
</feature>
<feature type="transmembrane region" description="Helical" evidence="5">
    <location>
        <begin position="268"/>
        <end position="288"/>
    </location>
</feature>
<sequence>MIKALREDGWVGAPKRWWLLRVAMLVFIGLASLFAPTVEAQENSADVWYEVEGLNPGLDDALAARAQTPRDLIKQFLNLTENERFAEAAQHLNLNDLDEKQQAALGAELAHKLADVLQRRVVIDWSSLPERPDGMNVNLASSHPFAGKPRRTLSIAELAVRGRPRTISISRFKPEEGEAVWLFSPQTVANIPKLYELYGPAWLIRHIPEPLRGEAIGNVRVWELLVLPILLSLAVGCFLVMQRVIEAVARRTPINWVKRASHKVRTPLAMALTALLLQNLLETLLSFSGPITSFLTPTLLATIIFCLTLAVLRAIDATLELVTERYVGDLDSEGDSDRRHFYTNIYAARRYVLLVAVVVTLVLVLMQLNLFDSLGMSLLASAGVATVVLGIAGQTVLGNLLASLQIAIAKPIRIGDAIQYEGKWCYVEAIYYTFITLRAWDSRRLVVPVKYFISHPFENWTMTDAKTTRTFSLELDPAAKPSVLREVFEKIVKDEEHLLEDELLLVTVDEYSSVTQKIMFYATADSPTEAWMMNARLAERMGDWVRENHPEWWPRLRLNASGISAGCSGEAIRASAKPA</sequence>
<evidence type="ECO:0000313" key="8">
    <source>
        <dbReference type="Proteomes" id="UP000664779"/>
    </source>
</evidence>
<proteinExistence type="predicted"/>
<keyword evidence="3 5" id="KW-1133">Transmembrane helix</keyword>
<protein>
    <submittedName>
        <fullName evidence="7">Mechanosensitive ion channel</fullName>
    </submittedName>
</protein>
<dbReference type="PANTHER" id="PTHR30566">
    <property type="entry name" value="YNAI-RELATED MECHANOSENSITIVE ION CHANNEL"/>
    <property type="match status" value="1"/>
</dbReference>
<dbReference type="RefSeq" id="WP_206937940.1">
    <property type="nucleotide sequence ID" value="NZ_JAFLNF010000001.1"/>
</dbReference>
<keyword evidence="4 5" id="KW-0472">Membrane</keyword>
<evidence type="ECO:0000256" key="3">
    <source>
        <dbReference type="ARBA" id="ARBA00022989"/>
    </source>
</evidence>